<dbReference type="EMBL" id="CP001699">
    <property type="protein sequence ID" value="ACU59928.1"/>
    <property type="molecule type" value="Genomic_DNA"/>
</dbReference>
<organism evidence="1 2">
    <name type="scientific">Chitinophaga pinensis (strain ATCC 43595 / DSM 2588 / LMG 13176 / NBRC 15968 / NCIMB 11800 / UQM 2034)</name>
    <dbReference type="NCBI Taxonomy" id="485918"/>
    <lineage>
        <taxon>Bacteria</taxon>
        <taxon>Pseudomonadati</taxon>
        <taxon>Bacteroidota</taxon>
        <taxon>Chitinophagia</taxon>
        <taxon>Chitinophagales</taxon>
        <taxon>Chitinophagaceae</taxon>
        <taxon>Chitinophaga</taxon>
    </lineage>
</organism>
<gene>
    <name evidence="1" type="ordered locus">Cpin_2437</name>
</gene>
<dbReference type="KEGG" id="cpi:Cpin_2437"/>
<accession>A0A979GQE5</accession>
<sequence>MERFILNGAAIAGISLADFGLPEELKSFKKTSKSVATKNDWRFKELFRSMYDAGVEDIVRLANWVRYLKENAYKAEANK</sequence>
<reference evidence="2" key="1">
    <citation type="submission" date="2009-08" db="EMBL/GenBank/DDBJ databases">
        <title>The complete genome of Chitinophaga pinensis DSM 2588.</title>
        <authorList>
            <consortium name="US DOE Joint Genome Institute (JGI-PGF)"/>
            <person name="Lucas S."/>
            <person name="Copeland A."/>
            <person name="Lapidus A."/>
            <person name="Glavina del Rio T."/>
            <person name="Dalin E."/>
            <person name="Tice H."/>
            <person name="Bruce D."/>
            <person name="Goodwin L."/>
            <person name="Pitluck S."/>
            <person name="Kyrpides N."/>
            <person name="Mavromatis K."/>
            <person name="Ivanova N."/>
            <person name="Mikhailova N."/>
            <person name="Sims D."/>
            <person name="Meinche L."/>
            <person name="Brettin T."/>
            <person name="Detter J.C."/>
            <person name="Han C."/>
            <person name="Larimer F."/>
            <person name="Land M."/>
            <person name="Hauser L."/>
            <person name="Markowitz V."/>
            <person name="Cheng J.-F."/>
            <person name="Hugenholtz P."/>
            <person name="Woyke T."/>
            <person name="Wu D."/>
            <person name="Spring S."/>
            <person name="Klenk H.-P."/>
            <person name="Eisen J.A."/>
        </authorList>
    </citation>
    <scope>NUCLEOTIDE SEQUENCE [LARGE SCALE GENOMIC DNA]</scope>
    <source>
        <strain evidence="2">ATCC 43595 / DSM 2588 / LMG 13176 / NBRC 15968 / NCIMB 11800 / UQM 2034</strain>
    </source>
</reference>
<name>A0A979GQE5_CHIPD</name>
<evidence type="ECO:0000313" key="2">
    <source>
        <dbReference type="Proteomes" id="UP000002215"/>
    </source>
</evidence>
<reference evidence="1 2" key="2">
    <citation type="journal article" date="2010" name="Stand. Genomic Sci.">
        <title>Complete genome sequence of Chitinophaga pinensis type strain (UQM 2034).</title>
        <authorList>
            <person name="Glavina Del Rio T."/>
            <person name="Abt B."/>
            <person name="Spring S."/>
            <person name="Lapidus A."/>
            <person name="Nolan M."/>
            <person name="Tice H."/>
            <person name="Copeland A."/>
            <person name="Cheng J.F."/>
            <person name="Chen F."/>
            <person name="Bruce D."/>
            <person name="Goodwin L."/>
            <person name="Pitluck S."/>
            <person name="Ivanova N."/>
            <person name="Mavromatis K."/>
            <person name="Mikhailova N."/>
            <person name="Pati A."/>
            <person name="Chen A."/>
            <person name="Palaniappan K."/>
            <person name="Land M."/>
            <person name="Hauser L."/>
            <person name="Chang Y.J."/>
            <person name="Jeffries C.D."/>
            <person name="Chain P."/>
            <person name="Saunders E."/>
            <person name="Detter J.C."/>
            <person name="Brettin T."/>
            <person name="Rohde M."/>
            <person name="Goker M."/>
            <person name="Bristow J."/>
            <person name="Eisen J.A."/>
            <person name="Markowitz V."/>
            <person name="Hugenholtz P."/>
            <person name="Kyrpides N.C."/>
            <person name="Klenk H.P."/>
            <person name="Lucas S."/>
        </authorList>
    </citation>
    <scope>NUCLEOTIDE SEQUENCE [LARGE SCALE GENOMIC DNA]</scope>
    <source>
        <strain evidence="2">ATCC 43595 / DSM 2588 / LMG 13176 / NBRC 15968 / NCIMB 11800 / UQM 2034</strain>
    </source>
</reference>
<dbReference type="AlphaFoldDB" id="A0A979GQE5"/>
<protein>
    <submittedName>
        <fullName evidence="1">Uncharacterized protein</fullName>
    </submittedName>
</protein>
<evidence type="ECO:0000313" key="1">
    <source>
        <dbReference type="EMBL" id="ACU59928.1"/>
    </source>
</evidence>
<proteinExistence type="predicted"/>
<dbReference type="Proteomes" id="UP000002215">
    <property type="component" value="Chromosome"/>
</dbReference>
<dbReference type="OrthoDB" id="954439at2"/>
<dbReference type="RefSeq" id="WP_012790104.1">
    <property type="nucleotide sequence ID" value="NC_013132.1"/>
</dbReference>